<keyword evidence="3 7" id="KW-0479">Metal-binding</keyword>
<dbReference type="PROSITE" id="PS00704">
    <property type="entry name" value="PROK_CO2_ANHYDRASE_1"/>
    <property type="match status" value="1"/>
</dbReference>
<organism evidence="8 9">
    <name type="scientific">Candidatus Filomicrobium marinum</name>
    <dbReference type="NCBI Taxonomy" id="1608628"/>
    <lineage>
        <taxon>Bacteria</taxon>
        <taxon>Pseudomonadati</taxon>
        <taxon>Pseudomonadota</taxon>
        <taxon>Alphaproteobacteria</taxon>
        <taxon>Hyphomicrobiales</taxon>
        <taxon>Hyphomicrobiaceae</taxon>
        <taxon>Filomicrobium</taxon>
    </lineage>
</organism>
<dbReference type="SMART" id="SM00947">
    <property type="entry name" value="Pro_CA"/>
    <property type="match status" value="1"/>
</dbReference>
<evidence type="ECO:0000256" key="2">
    <source>
        <dbReference type="ARBA" id="ARBA00012925"/>
    </source>
</evidence>
<feature type="binding site" evidence="7">
    <location>
        <position position="46"/>
    </location>
    <ligand>
        <name>Zn(2+)</name>
        <dbReference type="ChEBI" id="CHEBI:29105"/>
    </ligand>
</feature>
<dbReference type="InterPro" id="IPR001765">
    <property type="entry name" value="Carbonic_anhydrase"/>
</dbReference>
<dbReference type="AlphaFoldDB" id="A0A0D6JDH1"/>
<comment type="similarity">
    <text evidence="1">Belongs to the beta-class carbonic anhydrase family.</text>
</comment>
<dbReference type="Proteomes" id="UP000033187">
    <property type="component" value="Chromosome 1"/>
</dbReference>
<dbReference type="CDD" id="cd00884">
    <property type="entry name" value="beta_CA_cladeB"/>
    <property type="match status" value="1"/>
</dbReference>
<evidence type="ECO:0000256" key="1">
    <source>
        <dbReference type="ARBA" id="ARBA00006217"/>
    </source>
</evidence>
<dbReference type="OrthoDB" id="9797527at2"/>
<comment type="cofactor">
    <cofactor evidence="7">
        <name>Zn(2+)</name>
        <dbReference type="ChEBI" id="CHEBI:29105"/>
    </cofactor>
    <text evidence="7">Binds 1 zinc ion per subunit.</text>
</comment>
<keyword evidence="9" id="KW-1185">Reference proteome</keyword>
<reference evidence="9" key="1">
    <citation type="submission" date="2015-02" db="EMBL/GenBank/DDBJ databases">
        <authorList>
            <person name="Chooi Y.-H."/>
        </authorList>
    </citation>
    <scope>NUCLEOTIDE SEQUENCE [LARGE SCALE GENOMIC DNA]</scope>
    <source>
        <strain evidence="9">strain Y</strain>
    </source>
</reference>
<accession>A0A0D6JDH1</accession>
<gene>
    <name evidence="8" type="ORF">YBN1229_v1_1099</name>
</gene>
<dbReference type="KEGG" id="fiy:BN1229_v1_1099"/>
<dbReference type="SUPFAM" id="SSF53056">
    <property type="entry name" value="beta-carbonic anhydrase, cab"/>
    <property type="match status" value="1"/>
</dbReference>
<dbReference type="PANTHER" id="PTHR11002:SF76">
    <property type="entry name" value="CARBONIC ANHYDRASE"/>
    <property type="match status" value="1"/>
</dbReference>
<evidence type="ECO:0000256" key="5">
    <source>
        <dbReference type="ARBA" id="ARBA00023239"/>
    </source>
</evidence>
<evidence type="ECO:0000256" key="3">
    <source>
        <dbReference type="ARBA" id="ARBA00022723"/>
    </source>
</evidence>
<dbReference type="PANTHER" id="PTHR11002">
    <property type="entry name" value="CARBONIC ANHYDRASE"/>
    <property type="match status" value="1"/>
</dbReference>
<dbReference type="GO" id="GO:0008270">
    <property type="term" value="F:zinc ion binding"/>
    <property type="evidence" value="ECO:0007669"/>
    <property type="project" value="InterPro"/>
</dbReference>
<dbReference type="InterPro" id="IPR036874">
    <property type="entry name" value="Carbonic_anhydrase_sf"/>
</dbReference>
<feature type="binding site" evidence="7">
    <location>
        <position position="105"/>
    </location>
    <ligand>
        <name>Zn(2+)</name>
        <dbReference type="ChEBI" id="CHEBI:29105"/>
    </ligand>
</feature>
<evidence type="ECO:0000313" key="8">
    <source>
        <dbReference type="EMBL" id="CPR17090.1"/>
    </source>
</evidence>
<name>A0A0D6JDH1_9HYPH</name>
<dbReference type="RefSeq" id="WP_046477187.1">
    <property type="nucleotide sequence ID" value="NZ_LN829118.1"/>
</dbReference>
<evidence type="ECO:0000313" key="9">
    <source>
        <dbReference type="Proteomes" id="UP000033187"/>
    </source>
</evidence>
<dbReference type="EMBL" id="LN829119">
    <property type="protein sequence ID" value="CPR17090.1"/>
    <property type="molecule type" value="Genomic_DNA"/>
</dbReference>
<dbReference type="Gene3D" id="3.40.1050.10">
    <property type="entry name" value="Carbonic anhydrase"/>
    <property type="match status" value="1"/>
</dbReference>
<evidence type="ECO:0000256" key="7">
    <source>
        <dbReference type="PIRSR" id="PIRSR601765-1"/>
    </source>
</evidence>
<dbReference type="EC" id="4.2.1.1" evidence="2"/>
<evidence type="ECO:0000256" key="4">
    <source>
        <dbReference type="ARBA" id="ARBA00022833"/>
    </source>
</evidence>
<keyword evidence="4 7" id="KW-0862">Zinc</keyword>
<dbReference type="Pfam" id="PF00484">
    <property type="entry name" value="Pro_CA"/>
    <property type="match status" value="1"/>
</dbReference>
<dbReference type="InterPro" id="IPR045066">
    <property type="entry name" value="Beta_CA_cladeB"/>
</dbReference>
<dbReference type="KEGG" id="fil:BN1229_v1_1098"/>
<dbReference type="InterPro" id="IPR015892">
    <property type="entry name" value="Carbonic_anhydrase_CS"/>
</dbReference>
<dbReference type="GO" id="GO:0015976">
    <property type="term" value="P:carbon utilization"/>
    <property type="evidence" value="ECO:0007669"/>
    <property type="project" value="InterPro"/>
</dbReference>
<comment type="catalytic activity">
    <reaction evidence="6">
        <text>hydrogencarbonate + H(+) = CO2 + H2O</text>
        <dbReference type="Rhea" id="RHEA:10748"/>
        <dbReference type="ChEBI" id="CHEBI:15377"/>
        <dbReference type="ChEBI" id="CHEBI:15378"/>
        <dbReference type="ChEBI" id="CHEBI:16526"/>
        <dbReference type="ChEBI" id="CHEBI:17544"/>
        <dbReference type="EC" id="4.2.1.1"/>
    </reaction>
</comment>
<proteinExistence type="inferred from homology"/>
<dbReference type="GO" id="GO:0004089">
    <property type="term" value="F:carbonate dehydratase activity"/>
    <property type="evidence" value="ECO:0007669"/>
    <property type="project" value="UniProtKB-EC"/>
</dbReference>
<feature type="binding site" evidence="7">
    <location>
        <position position="108"/>
    </location>
    <ligand>
        <name>Zn(2+)</name>
        <dbReference type="ChEBI" id="CHEBI:29105"/>
    </ligand>
</feature>
<protein>
    <recommendedName>
        <fullName evidence="2">carbonic anhydrase</fullName>
        <ecNumber evidence="2">4.2.1.1</ecNumber>
    </recommendedName>
</protein>
<feature type="binding site" evidence="7">
    <location>
        <position position="44"/>
    </location>
    <ligand>
        <name>Zn(2+)</name>
        <dbReference type="ChEBI" id="CHEBI:29105"/>
    </ligand>
</feature>
<evidence type="ECO:0000256" key="6">
    <source>
        <dbReference type="ARBA" id="ARBA00048348"/>
    </source>
</evidence>
<sequence>MKSFPTSLAERFQQFKTGQFEPGREHYEDLAAHGQNPEVMVVSCSDSRVAPETLFKAGPGEMFVVRNVAALVPPYETGGHFHGVSAALEFGVLNIRVKHLLVMGHSGCGGVKAALNQKAALETEARFISNWMSMLDDAKLRVLAANQGPDRSALQPQLEKAGIRTSIANLRTFPFIKELEDRGELTLHGAHFDIPTGTLSILDNDTVEFVEL</sequence>
<keyword evidence="5 8" id="KW-0456">Lyase</keyword>